<dbReference type="Gene3D" id="3.30.420.10">
    <property type="entry name" value="Ribonuclease H-like superfamily/Ribonuclease H"/>
    <property type="match status" value="1"/>
</dbReference>
<dbReference type="PANTHER" id="PTHR37984:SF5">
    <property type="entry name" value="PROTEIN NYNRIN-LIKE"/>
    <property type="match status" value="1"/>
</dbReference>
<protein>
    <recommendedName>
        <fullName evidence="1">Integrase zinc-binding domain-containing protein</fullName>
    </recommendedName>
</protein>
<evidence type="ECO:0000313" key="3">
    <source>
        <dbReference type="Proteomes" id="UP001318860"/>
    </source>
</evidence>
<evidence type="ECO:0000313" key="2">
    <source>
        <dbReference type="EMBL" id="KAK6147928.1"/>
    </source>
</evidence>
<dbReference type="Gene3D" id="3.30.70.270">
    <property type="match status" value="2"/>
</dbReference>
<dbReference type="InterPro" id="IPR041588">
    <property type="entry name" value="Integrase_H2C2"/>
</dbReference>
<dbReference type="InterPro" id="IPR012337">
    <property type="entry name" value="RNaseH-like_sf"/>
</dbReference>
<feature type="domain" description="Integrase zinc-binding" evidence="1">
    <location>
        <begin position="257"/>
        <end position="314"/>
    </location>
</feature>
<comment type="caution">
    <text evidence="2">The sequence shown here is derived from an EMBL/GenBank/DDBJ whole genome shotgun (WGS) entry which is preliminary data.</text>
</comment>
<dbReference type="EMBL" id="JABTTQ020000010">
    <property type="protein sequence ID" value="KAK6147928.1"/>
    <property type="molecule type" value="Genomic_DNA"/>
</dbReference>
<dbReference type="InterPro" id="IPR043128">
    <property type="entry name" value="Rev_trsase/Diguanyl_cyclase"/>
</dbReference>
<accession>A0ABR0WK26</accession>
<dbReference type="Pfam" id="PF17921">
    <property type="entry name" value="Integrase_H2C2"/>
    <property type="match status" value="1"/>
</dbReference>
<organism evidence="2 3">
    <name type="scientific">Rehmannia glutinosa</name>
    <name type="common">Chinese foxglove</name>
    <dbReference type="NCBI Taxonomy" id="99300"/>
    <lineage>
        <taxon>Eukaryota</taxon>
        <taxon>Viridiplantae</taxon>
        <taxon>Streptophyta</taxon>
        <taxon>Embryophyta</taxon>
        <taxon>Tracheophyta</taxon>
        <taxon>Spermatophyta</taxon>
        <taxon>Magnoliopsida</taxon>
        <taxon>eudicotyledons</taxon>
        <taxon>Gunneridae</taxon>
        <taxon>Pentapetalae</taxon>
        <taxon>asterids</taxon>
        <taxon>lamiids</taxon>
        <taxon>Lamiales</taxon>
        <taxon>Orobanchaceae</taxon>
        <taxon>Rehmannieae</taxon>
        <taxon>Rehmannia</taxon>
    </lineage>
</organism>
<reference evidence="2 3" key="1">
    <citation type="journal article" date="2021" name="Comput. Struct. Biotechnol. J.">
        <title>De novo genome assembly of the potent medicinal plant Rehmannia glutinosa using nanopore technology.</title>
        <authorList>
            <person name="Ma L."/>
            <person name="Dong C."/>
            <person name="Song C."/>
            <person name="Wang X."/>
            <person name="Zheng X."/>
            <person name="Niu Y."/>
            <person name="Chen S."/>
            <person name="Feng W."/>
        </authorList>
    </citation>
    <scope>NUCLEOTIDE SEQUENCE [LARGE SCALE GENOMIC DNA]</scope>
    <source>
        <strain evidence="2">DH-2019</strain>
    </source>
</reference>
<evidence type="ECO:0000259" key="1">
    <source>
        <dbReference type="Pfam" id="PF17921"/>
    </source>
</evidence>
<proteinExistence type="predicted"/>
<keyword evidence="3" id="KW-1185">Reference proteome</keyword>
<sequence>MDDFYVFGDSYDHCLDNLSLVLREMKETNLVLNWEKCHFMVRDGIVLGHRVSSAGLEVDRAKVVAIEKLPPPTNEKAIRSFLGHAGFSERFIRDFSKITKPLSRLLEKDLFSIFRMIVCEAFEILEEGDKMLSHLLLCERTLDKCQQNYTTTEKEMRQATIKYLFDKKDAKLRLIRWILLLQEFDMEIRDRKGCENVVVDHLSRLEYKKEEKESTEAITDEFPDEQLLMLQAKFSWYADFVNYLVARCTDTIIRRCVPQEEWEGVLQQYHSSPSGGHFGPTRMAAKVLQSGLYWPTLSNDCYLFVQSCDRCQRMGNISRRHETPMTNVMEVELFDVWGIDFIGSFPSSSGYQYILLAVEYVSRWVEAILAQTNDATLLAKYGVKHKVALAYHPQANGQTPLGTSSYQLVFGKSCHLPVELEHKVFWAVKKLNFDFQAAGKLKSRWSGPFVIKMLNPPGIVELVRRDGETFMVNGQRIKHYLSRDQKEEVARLTLLEP</sequence>
<gene>
    <name evidence="2" type="ORF">DH2020_018840</name>
</gene>
<name>A0ABR0WK26_REHGL</name>
<dbReference type="Proteomes" id="UP001318860">
    <property type="component" value="Unassembled WGS sequence"/>
</dbReference>
<dbReference type="SUPFAM" id="SSF53098">
    <property type="entry name" value="Ribonuclease H-like"/>
    <property type="match status" value="1"/>
</dbReference>
<dbReference type="Gene3D" id="1.10.340.70">
    <property type="match status" value="1"/>
</dbReference>
<dbReference type="PANTHER" id="PTHR37984">
    <property type="entry name" value="PROTEIN CBG26694"/>
    <property type="match status" value="1"/>
</dbReference>
<dbReference type="InterPro" id="IPR050951">
    <property type="entry name" value="Retrovirus_Pol_polyprotein"/>
</dbReference>
<dbReference type="InterPro" id="IPR036397">
    <property type="entry name" value="RNaseH_sf"/>
</dbReference>
<dbReference type="SUPFAM" id="SSF56672">
    <property type="entry name" value="DNA/RNA polymerases"/>
    <property type="match status" value="1"/>
</dbReference>
<dbReference type="InterPro" id="IPR043502">
    <property type="entry name" value="DNA/RNA_pol_sf"/>
</dbReference>